<feature type="region of interest" description="Disordered" evidence="13">
    <location>
        <begin position="1"/>
        <end position="20"/>
    </location>
</feature>
<evidence type="ECO:0000256" key="1">
    <source>
        <dbReference type="ARBA" id="ARBA00001755"/>
    </source>
</evidence>
<evidence type="ECO:0000256" key="11">
    <source>
        <dbReference type="ARBA" id="ARBA00023133"/>
    </source>
</evidence>
<keyword evidence="10 12" id="KW-0560">Oxidoreductase</keyword>
<comment type="function">
    <text evidence="3 12">Involved in coproporphyrin-dependent heme b biosynthesis. Catalyzes the oxidation of coproporphyrinogen III to coproporphyrin III.</text>
</comment>
<keyword evidence="16" id="KW-1185">Reference proteome</keyword>
<dbReference type="InterPro" id="IPR050464">
    <property type="entry name" value="Zeta_carotene_desat/Oxidored"/>
</dbReference>
<dbReference type="Gene3D" id="1.10.3110.10">
    <property type="entry name" value="protoporphyrinogen ix oxidase, domain 3"/>
    <property type="match status" value="1"/>
</dbReference>
<dbReference type="InterPro" id="IPR002937">
    <property type="entry name" value="Amino_oxidase"/>
</dbReference>
<keyword evidence="11 12" id="KW-0350">Heme biosynthesis</keyword>
<gene>
    <name evidence="15" type="primary">hemY</name>
    <name evidence="15" type="ORF">GCM10011354_28640</name>
</gene>
<sequence>MVVSAAAPDGSAGARGPDAERRRRVAIVGGGITGLATAWHLRDDAEVTVYEAATRPGGEIRTVEFADAPMDVGADAFLARHPEAERLARALGLGDEDLVAPATGQVHVWTRGRLRPLPGGTVFGVPTDLREVARSGVLSPAALARATLEPLLPRREGPGDRSVADLVARRFGTAVVDALVEPLLGGVYAGRADRLSTEATVPPVWAAATAHRSLTRGLREHRAGTRHDDRPVFLTVRGGMSRLVTRLQDALGGRVRLATPVHEVEADAAGWRLHTENGPVAYDEVVLAVPPAVAARLLVGVCDDAARELAGMASASVGVVALAYDRDAAATVPAGSGLLVPRSEGRLIKAATFSSRKWPHHGERERFLLRASVGRVDDASALELDDDELADRVDAEVRAATGILEPAEQWFVQRWPAALPQYDVGHRARVERIRHALAARPGLHLGGTALDGLGIAARARDAERLAAAVRTR</sequence>
<comment type="pathway">
    <text evidence="4 12">Porphyrin-containing compound metabolism; protoheme biosynthesis.</text>
</comment>
<dbReference type="NCBIfam" id="TIGR00562">
    <property type="entry name" value="proto_IX_ox"/>
    <property type="match status" value="1"/>
</dbReference>
<dbReference type="GO" id="GO:0005737">
    <property type="term" value="C:cytoplasm"/>
    <property type="evidence" value="ECO:0007669"/>
    <property type="project" value="UniProtKB-SubCell"/>
</dbReference>
<comment type="caution">
    <text evidence="15">The sequence shown here is derived from an EMBL/GenBank/DDBJ whole genome shotgun (WGS) entry which is preliminary data.</text>
</comment>
<evidence type="ECO:0000256" key="5">
    <source>
        <dbReference type="ARBA" id="ARBA00008310"/>
    </source>
</evidence>
<proteinExistence type="inferred from homology"/>
<evidence type="ECO:0000256" key="8">
    <source>
        <dbReference type="ARBA" id="ARBA00022630"/>
    </source>
</evidence>
<evidence type="ECO:0000256" key="13">
    <source>
        <dbReference type="SAM" id="MobiDB-lite"/>
    </source>
</evidence>
<dbReference type="AlphaFoldDB" id="A0A8J3AH51"/>
<dbReference type="PANTHER" id="PTHR42923:SF3">
    <property type="entry name" value="PROTOPORPHYRINOGEN OXIDASE"/>
    <property type="match status" value="1"/>
</dbReference>
<dbReference type="EMBL" id="BMHA01000011">
    <property type="protein sequence ID" value="GGI08348.1"/>
    <property type="molecule type" value="Genomic_DNA"/>
</dbReference>
<keyword evidence="12" id="KW-0963">Cytoplasm</keyword>
<protein>
    <recommendedName>
        <fullName evidence="7 12">Coproporphyrinogen III oxidase</fullName>
        <ecNumber evidence="6 12">1.3.3.15</ecNumber>
    </recommendedName>
</protein>
<evidence type="ECO:0000256" key="10">
    <source>
        <dbReference type="ARBA" id="ARBA00023002"/>
    </source>
</evidence>
<evidence type="ECO:0000256" key="3">
    <source>
        <dbReference type="ARBA" id="ARBA00002185"/>
    </source>
</evidence>
<evidence type="ECO:0000256" key="4">
    <source>
        <dbReference type="ARBA" id="ARBA00004744"/>
    </source>
</evidence>
<dbReference type="SUPFAM" id="SSF54373">
    <property type="entry name" value="FAD-linked reductases, C-terminal domain"/>
    <property type="match status" value="1"/>
</dbReference>
<comment type="cofactor">
    <cofactor evidence="2 12">
        <name>FAD</name>
        <dbReference type="ChEBI" id="CHEBI:57692"/>
    </cofactor>
</comment>
<comment type="similarity">
    <text evidence="5 12">Belongs to the protoporphyrinogen/coproporphyrinogen oxidase family. Coproporphyrinogen III oxidase subfamily.</text>
</comment>
<name>A0A8J3AH51_9ACTN</name>
<evidence type="ECO:0000256" key="9">
    <source>
        <dbReference type="ARBA" id="ARBA00022827"/>
    </source>
</evidence>
<dbReference type="Pfam" id="PF01593">
    <property type="entry name" value="Amino_oxidase"/>
    <property type="match status" value="1"/>
</dbReference>
<keyword evidence="9 12" id="KW-0274">FAD</keyword>
<keyword evidence="8 12" id="KW-0285">Flavoprotein</keyword>
<evidence type="ECO:0000259" key="14">
    <source>
        <dbReference type="Pfam" id="PF01593"/>
    </source>
</evidence>
<comment type="catalytic activity">
    <reaction evidence="1">
        <text>coproporphyrinogen III + 3 O2 = coproporphyrin III + 3 H2O2</text>
        <dbReference type="Rhea" id="RHEA:43436"/>
        <dbReference type="ChEBI" id="CHEBI:15379"/>
        <dbReference type="ChEBI" id="CHEBI:16240"/>
        <dbReference type="ChEBI" id="CHEBI:57309"/>
        <dbReference type="ChEBI" id="CHEBI:131725"/>
        <dbReference type="EC" id="1.3.3.15"/>
    </reaction>
    <physiologicalReaction direction="left-to-right" evidence="1">
        <dbReference type="Rhea" id="RHEA:43437"/>
    </physiologicalReaction>
</comment>
<feature type="domain" description="Amine oxidase" evidence="14">
    <location>
        <begin position="32"/>
        <end position="451"/>
    </location>
</feature>
<dbReference type="InterPro" id="IPR036188">
    <property type="entry name" value="FAD/NAD-bd_sf"/>
</dbReference>
<dbReference type="UniPathway" id="UPA00252"/>
<comment type="subcellular location">
    <subcellularLocation>
        <location evidence="12">Cytoplasm</location>
    </subcellularLocation>
</comment>
<dbReference type="Proteomes" id="UP000650511">
    <property type="component" value="Unassembled WGS sequence"/>
</dbReference>
<reference evidence="15" key="2">
    <citation type="submission" date="2020-09" db="EMBL/GenBank/DDBJ databases">
        <authorList>
            <person name="Sun Q."/>
            <person name="Zhou Y."/>
        </authorList>
    </citation>
    <scope>NUCLEOTIDE SEQUENCE</scope>
    <source>
        <strain evidence="15">CGMCC 1.14988</strain>
    </source>
</reference>
<evidence type="ECO:0000256" key="7">
    <source>
        <dbReference type="ARBA" id="ARBA00019046"/>
    </source>
</evidence>
<dbReference type="GO" id="GO:0004729">
    <property type="term" value="F:oxygen-dependent protoporphyrinogen oxidase activity"/>
    <property type="evidence" value="ECO:0007669"/>
    <property type="project" value="UniProtKB-UniRule"/>
</dbReference>
<evidence type="ECO:0000256" key="2">
    <source>
        <dbReference type="ARBA" id="ARBA00001974"/>
    </source>
</evidence>
<evidence type="ECO:0000313" key="16">
    <source>
        <dbReference type="Proteomes" id="UP000650511"/>
    </source>
</evidence>
<dbReference type="Gene3D" id="3.50.50.60">
    <property type="entry name" value="FAD/NAD(P)-binding domain"/>
    <property type="match status" value="1"/>
</dbReference>
<evidence type="ECO:0000313" key="15">
    <source>
        <dbReference type="EMBL" id="GGI08348.1"/>
    </source>
</evidence>
<evidence type="ECO:0000256" key="6">
    <source>
        <dbReference type="ARBA" id="ARBA00012402"/>
    </source>
</evidence>
<organism evidence="15 16">
    <name type="scientific">Egicoccus halophilus</name>
    <dbReference type="NCBI Taxonomy" id="1670830"/>
    <lineage>
        <taxon>Bacteria</taxon>
        <taxon>Bacillati</taxon>
        <taxon>Actinomycetota</taxon>
        <taxon>Nitriliruptoria</taxon>
        <taxon>Egicoccales</taxon>
        <taxon>Egicoccaceae</taxon>
        <taxon>Egicoccus</taxon>
    </lineage>
</organism>
<evidence type="ECO:0000256" key="12">
    <source>
        <dbReference type="RuleBase" id="RU364052"/>
    </source>
</evidence>
<reference evidence="15" key="1">
    <citation type="journal article" date="2014" name="Int. J. Syst. Evol. Microbiol.">
        <title>Complete genome sequence of Corynebacterium casei LMG S-19264T (=DSM 44701T), isolated from a smear-ripened cheese.</title>
        <authorList>
            <consortium name="US DOE Joint Genome Institute (JGI-PGF)"/>
            <person name="Walter F."/>
            <person name="Albersmeier A."/>
            <person name="Kalinowski J."/>
            <person name="Ruckert C."/>
        </authorList>
    </citation>
    <scope>NUCLEOTIDE SEQUENCE</scope>
    <source>
        <strain evidence="15">CGMCC 1.14988</strain>
    </source>
</reference>
<dbReference type="GO" id="GO:0006783">
    <property type="term" value="P:heme biosynthetic process"/>
    <property type="evidence" value="ECO:0007669"/>
    <property type="project" value="UniProtKB-UniRule"/>
</dbReference>
<dbReference type="EC" id="1.3.3.15" evidence="6 12"/>
<dbReference type="Gene3D" id="3.90.660.20">
    <property type="entry name" value="Protoporphyrinogen oxidase, mitochondrial, domain 2"/>
    <property type="match status" value="1"/>
</dbReference>
<accession>A0A8J3AH51</accession>
<dbReference type="InterPro" id="IPR004572">
    <property type="entry name" value="Protoporphyrinogen_oxidase"/>
</dbReference>
<dbReference type="PANTHER" id="PTHR42923">
    <property type="entry name" value="PROTOPORPHYRINOGEN OXIDASE"/>
    <property type="match status" value="1"/>
</dbReference>
<dbReference type="SUPFAM" id="SSF51905">
    <property type="entry name" value="FAD/NAD(P)-binding domain"/>
    <property type="match status" value="1"/>
</dbReference>